<dbReference type="GO" id="GO:0030234">
    <property type="term" value="F:enzyme regulator activity"/>
    <property type="evidence" value="ECO:0007669"/>
    <property type="project" value="TreeGrafter"/>
</dbReference>
<protein>
    <recommendedName>
        <fullName evidence="4">Penicillin-binding protein activator LpoB</fullName>
    </recommendedName>
</protein>
<dbReference type="PANTHER" id="PTHR40593">
    <property type="entry name" value="PENICILLIN-BINDING PROTEIN ACTIVATOR LPOB"/>
    <property type="match status" value="1"/>
</dbReference>
<sequence length="199" mass="22742">MKNLLVKAQILVVASFLAFGCTPVPQHSVTRIDPNQQTDLSGRWNDTDSRLVAEEMSKDALGRAWRGNFVNSRKKNPTVIVGIITNKSHEHIEAETFIKDIQREFINSGLVRVVQNSELREALRKERGDQQQFASPETQKKFGRELGADYMIFGTINSIVDTYQSKKVVYYQVNLELADLETNELVWIGEKKIKKFINN</sequence>
<dbReference type="Gene3D" id="3.40.50.10610">
    <property type="entry name" value="ABC-type transport auxiliary lipoprotein component"/>
    <property type="match status" value="1"/>
</dbReference>
<dbReference type="GO" id="GO:0031241">
    <property type="term" value="C:periplasmic side of cell outer membrane"/>
    <property type="evidence" value="ECO:0007669"/>
    <property type="project" value="TreeGrafter"/>
</dbReference>
<feature type="signal peptide" evidence="1">
    <location>
        <begin position="1"/>
        <end position="20"/>
    </location>
</feature>
<dbReference type="InterPro" id="IPR014094">
    <property type="entry name" value="LpoB"/>
</dbReference>
<dbReference type="Pfam" id="PF13036">
    <property type="entry name" value="LpoB"/>
    <property type="match status" value="1"/>
</dbReference>
<name>A0A1I1EAE1_9BACT</name>
<keyword evidence="1" id="KW-0732">Signal</keyword>
<dbReference type="RefSeq" id="WP_091507091.1">
    <property type="nucleotide sequence ID" value="NZ_FOLE01000001.1"/>
</dbReference>
<dbReference type="PANTHER" id="PTHR40593:SF1">
    <property type="entry name" value="PENICILLIN-BINDING PROTEIN ACTIVATOR LPOB"/>
    <property type="match status" value="1"/>
</dbReference>
<feature type="chain" id="PRO_5011446694" description="Penicillin-binding protein activator LpoB" evidence="1">
    <location>
        <begin position="21"/>
        <end position="199"/>
    </location>
</feature>
<proteinExistence type="predicted"/>
<dbReference type="OrthoDB" id="9803653at2"/>
<evidence type="ECO:0008006" key="4">
    <source>
        <dbReference type="Google" id="ProtNLM"/>
    </source>
</evidence>
<dbReference type="EMBL" id="FOLE01000001">
    <property type="protein sequence ID" value="SFB81923.1"/>
    <property type="molecule type" value="Genomic_DNA"/>
</dbReference>
<dbReference type="STRING" id="927664.SAMN05421780_101618"/>
<organism evidence="2 3">
    <name type="scientific">Flexibacter flexilis DSM 6793</name>
    <dbReference type="NCBI Taxonomy" id="927664"/>
    <lineage>
        <taxon>Bacteria</taxon>
        <taxon>Pseudomonadati</taxon>
        <taxon>Bacteroidota</taxon>
        <taxon>Cytophagia</taxon>
        <taxon>Cytophagales</taxon>
        <taxon>Flexibacteraceae</taxon>
        <taxon>Flexibacter</taxon>
    </lineage>
</organism>
<evidence type="ECO:0000256" key="1">
    <source>
        <dbReference type="SAM" id="SignalP"/>
    </source>
</evidence>
<reference evidence="2 3" key="1">
    <citation type="submission" date="2016-10" db="EMBL/GenBank/DDBJ databases">
        <authorList>
            <person name="de Groot N.N."/>
        </authorList>
    </citation>
    <scope>NUCLEOTIDE SEQUENCE [LARGE SCALE GENOMIC DNA]</scope>
    <source>
        <strain evidence="2 3">DSM 6793</strain>
    </source>
</reference>
<dbReference type="GO" id="GO:0009252">
    <property type="term" value="P:peptidoglycan biosynthetic process"/>
    <property type="evidence" value="ECO:0007669"/>
    <property type="project" value="TreeGrafter"/>
</dbReference>
<evidence type="ECO:0000313" key="3">
    <source>
        <dbReference type="Proteomes" id="UP000199514"/>
    </source>
</evidence>
<dbReference type="Proteomes" id="UP000199514">
    <property type="component" value="Unassembled WGS sequence"/>
</dbReference>
<keyword evidence="3" id="KW-1185">Reference proteome</keyword>
<accession>A0A1I1EAE1</accession>
<dbReference type="AlphaFoldDB" id="A0A1I1EAE1"/>
<gene>
    <name evidence="2" type="ORF">SAMN05421780_101618</name>
</gene>
<dbReference type="PROSITE" id="PS51257">
    <property type="entry name" value="PROKAR_LIPOPROTEIN"/>
    <property type="match status" value="1"/>
</dbReference>
<evidence type="ECO:0000313" key="2">
    <source>
        <dbReference type="EMBL" id="SFB81923.1"/>
    </source>
</evidence>